<proteinExistence type="predicted"/>
<name>A0A3M8C3R3_9BACL</name>
<organism evidence="1 2">
    <name type="scientific">Brevibacillus invocatus</name>
    <dbReference type="NCBI Taxonomy" id="173959"/>
    <lineage>
        <taxon>Bacteria</taxon>
        <taxon>Bacillati</taxon>
        <taxon>Bacillota</taxon>
        <taxon>Bacilli</taxon>
        <taxon>Bacillales</taxon>
        <taxon>Paenibacillaceae</taxon>
        <taxon>Brevibacillus</taxon>
    </lineage>
</organism>
<evidence type="ECO:0000313" key="2">
    <source>
        <dbReference type="Proteomes" id="UP000282028"/>
    </source>
</evidence>
<accession>A0A3M8C3R3</accession>
<dbReference type="EMBL" id="RHHR01000034">
    <property type="protein sequence ID" value="RNB70316.1"/>
    <property type="molecule type" value="Genomic_DNA"/>
</dbReference>
<gene>
    <name evidence="1" type="ORF">EDM52_17280</name>
</gene>
<comment type="caution">
    <text evidence="1">The sequence shown here is derived from an EMBL/GenBank/DDBJ whole genome shotgun (WGS) entry which is preliminary data.</text>
</comment>
<protein>
    <submittedName>
        <fullName evidence="1">Uncharacterized protein</fullName>
    </submittedName>
</protein>
<evidence type="ECO:0000313" key="1">
    <source>
        <dbReference type="EMBL" id="RNB70316.1"/>
    </source>
</evidence>
<keyword evidence="2" id="KW-1185">Reference proteome</keyword>
<dbReference type="Proteomes" id="UP000282028">
    <property type="component" value="Unassembled WGS sequence"/>
</dbReference>
<dbReference type="AlphaFoldDB" id="A0A3M8C3R3"/>
<sequence>MSTKKHGKLRIAYLIPNIGCYLMILYIGFFIFQNARELEEIGQLGMWLLMLILLTLVSLYGSYRIATWIKQGKV</sequence>
<reference evidence="1 2" key="1">
    <citation type="submission" date="2018-10" db="EMBL/GenBank/DDBJ databases">
        <title>Phylogenomics of Brevibacillus.</title>
        <authorList>
            <person name="Dunlap C."/>
        </authorList>
    </citation>
    <scope>NUCLEOTIDE SEQUENCE [LARGE SCALE GENOMIC DNA]</scope>
    <source>
        <strain evidence="1 2">JCM 12215</strain>
    </source>
</reference>
<dbReference type="RefSeq" id="WP_122910198.1">
    <property type="nucleotide sequence ID" value="NZ_CBCSBE010000010.1"/>
</dbReference>
<dbReference type="OrthoDB" id="2474744at2"/>